<evidence type="ECO:0000313" key="10">
    <source>
        <dbReference type="Proteomes" id="UP001519654"/>
    </source>
</evidence>
<keyword evidence="5 8" id="KW-0812">Transmembrane</keyword>
<evidence type="ECO:0000256" key="7">
    <source>
        <dbReference type="ARBA" id="ARBA00023136"/>
    </source>
</evidence>
<organism evidence="9 10">
    <name type="scientific">Paractinoplanes bogorensis</name>
    <dbReference type="NCBI Taxonomy" id="1610840"/>
    <lineage>
        <taxon>Bacteria</taxon>
        <taxon>Bacillati</taxon>
        <taxon>Actinomycetota</taxon>
        <taxon>Actinomycetes</taxon>
        <taxon>Micromonosporales</taxon>
        <taxon>Micromonosporaceae</taxon>
        <taxon>Paractinoplanes</taxon>
    </lineage>
</organism>
<keyword evidence="3" id="KW-0813">Transport</keyword>
<dbReference type="InterPro" id="IPR037294">
    <property type="entry name" value="ABC_BtuC-like"/>
</dbReference>
<comment type="caution">
    <text evidence="9">The sequence shown here is derived from an EMBL/GenBank/DDBJ whole genome shotgun (WGS) entry which is preliminary data.</text>
</comment>
<accession>A0ABS5YKS6</accession>
<evidence type="ECO:0000256" key="4">
    <source>
        <dbReference type="ARBA" id="ARBA00022475"/>
    </source>
</evidence>
<keyword evidence="4" id="KW-1003">Cell membrane</keyword>
<protein>
    <submittedName>
        <fullName evidence="9">Iron chelate uptake ABC transporter family permease subunit</fullName>
    </submittedName>
</protein>
<evidence type="ECO:0000256" key="3">
    <source>
        <dbReference type="ARBA" id="ARBA00022448"/>
    </source>
</evidence>
<feature type="transmembrane region" description="Helical" evidence="8">
    <location>
        <begin position="219"/>
        <end position="241"/>
    </location>
</feature>
<evidence type="ECO:0000256" key="6">
    <source>
        <dbReference type="ARBA" id="ARBA00022989"/>
    </source>
</evidence>
<evidence type="ECO:0000256" key="2">
    <source>
        <dbReference type="ARBA" id="ARBA00007935"/>
    </source>
</evidence>
<dbReference type="SUPFAM" id="SSF81345">
    <property type="entry name" value="ABC transporter involved in vitamin B12 uptake, BtuC"/>
    <property type="match status" value="1"/>
</dbReference>
<dbReference type="PANTHER" id="PTHR30472">
    <property type="entry name" value="FERRIC ENTEROBACTIN TRANSPORT SYSTEM PERMEASE PROTEIN"/>
    <property type="match status" value="1"/>
</dbReference>
<comment type="similarity">
    <text evidence="2">Belongs to the binding-protein-dependent transport system permease family. FecCD subfamily.</text>
</comment>
<proteinExistence type="inferred from homology"/>
<dbReference type="CDD" id="cd06550">
    <property type="entry name" value="TM_ABC_iron-siderophores_like"/>
    <property type="match status" value="1"/>
</dbReference>
<feature type="transmembrane region" description="Helical" evidence="8">
    <location>
        <begin position="289"/>
        <end position="307"/>
    </location>
</feature>
<feature type="transmembrane region" description="Helical" evidence="8">
    <location>
        <begin position="39"/>
        <end position="61"/>
    </location>
</feature>
<comment type="subcellular location">
    <subcellularLocation>
        <location evidence="1">Cell membrane</location>
        <topology evidence="1">Multi-pass membrane protein</topology>
    </subcellularLocation>
</comment>
<name>A0ABS5YKS6_9ACTN</name>
<dbReference type="Gene3D" id="1.10.3470.10">
    <property type="entry name" value="ABC transporter involved in vitamin B12 uptake, BtuC"/>
    <property type="match status" value="1"/>
</dbReference>
<dbReference type="EMBL" id="JAHKKG010000003">
    <property type="protein sequence ID" value="MBU2663651.1"/>
    <property type="molecule type" value="Genomic_DNA"/>
</dbReference>
<feature type="transmembrane region" description="Helical" evidence="8">
    <location>
        <begin position="261"/>
        <end position="282"/>
    </location>
</feature>
<evidence type="ECO:0000256" key="1">
    <source>
        <dbReference type="ARBA" id="ARBA00004651"/>
    </source>
</evidence>
<feature type="transmembrane region" description="Helical" evidence="8">
    <location>
        <begin position="73"/>
        <end position="94"/>
    </location>
</feature>
<keyword evidence="7 8" id="KW-0472">Membrane</keyword>
<dbReference type="Pfam" id="PF01032">
    <property type="entry name" value="FecCD"/>
    <property type="match status" value="1"/>
</dbReference>
<sequence length="315" mass="32079">MVLLVVVVLASIAIGARDIPLPAVLHPTDVTERLIIRDLRFPRTVVGLIVGIALGVSGALIQALTRNPLADPGILGVGPGAAFFVALAVGVFGIGSITGYLWFAFAGALVVTVVVYVIGAAGRRTADPVRLVLAGVALGAVLGGITAAMTLLDPVAFDAMRFWSAGTIADRGLAVVWPVLPFLAIGLILAAIAAAPLNAIALGDDAASALGAHVTRTRVVVVAAVTLLAGGATAIAGPIGFVGLMVPHVARWITGPDQRWILAYTTVLAPILLLTADVLGRVVMRPGEIPVGIVTAFVGAPVLIVLIRRTRVSGL</sequence>
<evidence type="ECO:0000256" key="8">
    <source>
        <dbReference type="SAM" id="Phobius"/>
    </source>
</evidence>
<reference evidence="9 10" key="1">
    <citation type="submission" date="2021-06" db="EMBL/GenBank/DDBJ databases">
        <title>Actinoplanes lichenicola sp. nov., and Actinoplanes ovalisporus sp. nov., isolated from lichen in Thailand.</title>
        <authorList>
            <person name="Saeng-In P."/>
            <person name="Kanchanasin P."/>
            <person name="Yuki M."/>
            <person name="Kudo T."/>
            <person name="Ohkuma M."/>
            <person name="Phongsopitanun W."/>
            <person name="Tanasupawat S."/>
        </authorList>
    </citation>
    <scope>NUCLEOTIDE SEQUENCE [LARGE SCALE GENOMIC DNA]</scope>
    <source>
        <strain evidence="9 10">NBRC 110975</strain>
    </source>
</reference>
<evidence type="ECO:0000313" key="9">
    <source>
        <dbReference type="EMBL" id="MBU2663651.1"/>
    </source>
</evidence>
<gene>
    <name evidence="9" type="ORF">KOI35_09045</name>
</gene>
<dbReference type="Proteomes" id="UP001519654">
    <property type="component" value="Unassembled WGS sequence"/>
</dbReference>
<keyword evidence="6 8" id="KW-1133">Transmembrane helix</keyword>
<dbReference type="InterPro" id="IPR000522">
    <property type="entry name" value="ABC_transptr_permease_BtuC"/>
</dbReference>
<evidence type="ECO:0000256" key="5">
    <source>
        <dbReference type="ARBA" id="ARBA00022692"/>
    </source>
</evidence>
<dbReference type="PANTHER" id="PTHR30472:SF1">
    <property type="entry name" value="FE(3+) DICITRATE TRANSPORT SYSTEM PERMEASE PROTEIN FECC-RELATED"/>
    <property type="match status" value="1"/>
</dbReference>
<feature type="transmembrane region" description="Helical" evidence="8">
    <location>
        <begin position="100"/>
        <end position="119"/>
    </location>
</feature>
<keyword evidence="10" id="KW-1185">Reference proteome</keyword>
<feature type="transmembrane region" description="Helical" evidence="8">
    <location>
        <begin position="172"/>
        <end position="198"/>
    </location>
</feature>
<feature type="transmembrane region" description="Helical" evidence="8">
    <location>
        <begin position="131"/>
        <end position="152"/>
    </location>
</feature>